<dbReference type="GO" id="GO:0030428">
    <property type="term" value="C:cell septum"/>
    <property type="evidence" value="ECO:0007669"/>
    <property type="project" value="TreeGrafter"/>
</dbReference>
<keyword evidence="4 12" id="KW-0132">Cell division</keyword>
<evidence type="ECO:0000256" key="5">
    <source>
        <dbReference type="ARBA" id="ARBA00023210"/>
    </source>
</evidence>
<protein>
    <recommendedName>
        <fullName evidence="2">Cell division protein ZapA</fullName>
    </recommendedName>
    <alternativeName>
        <fullName evidence="9">Z ring-associated protein ZapA</fullName>
    </alternativeName>
</protein>
<dbReference type="GO" id="GO:0000921">
    <property type="term" value="P:septin ring assembly"/>
    <property type="evidence" value="ECO:0007669"/>
    <property type="project" value="TreeGrafter"/>
</dbReference>
<evidence type="ECO:0000313" key="12">
    <source>
        <dbReference type="EMBL" id="KXL52755.1"/>
    </source>
</evidence>
<dbReference type="OrthoDB" id="1826286at2"/>
<organism evidence="12 13">
    <name type="scientific">Anaerotignum neopropionicum</name>
    <dbReference type="NCBI Taxonomy" id="36847"/>
    <lineage>
        <taxon>Bacteria</taxon>
        <taxon>Bacillati</taxon>
        <taxon>Bacillota</taxon>
        <taxon>Clostridia</taxon>
        <taxon>Lachnospirales</taxon>
        <taxon>Anaerotignaceae</taxon>
        <taxon>Anaerotignum</taxon>
    </lineage>
</organism>
<proteinExistence type="predicted"/>
<feature type="compositionally biased region" description="Basic residues" evidence="11">
    <location>
        <begin position="170"/>
        <end position="182"/>
    </location>
</feature>
<dbReference type="GO" id="GO:0043093">
    <property type="term" value="P:FtsZ-dependent cytokinesis"/>
    <property type="evidence" value="ECO:0007669"/>
    <property type="project" value="TreeGrafter"/>
</dbReference>
<comment type="subcellular location">
    <subcellularLocation>
        <location evidence="1">Cytoplasm</location>
    </subcellularLocation>
</comment>
<dbReference type="AlphaFoldDB" id="A0A136WE17"/>
<dbReference type="GO" id="GO:0005829">
    <property type="term" value="C:cytosol"/>
    <property type="evidence" value="ECO:0007669"/>
    <property type="project" value="TreeGrafter"/>
</dbReference>
<reference evidence="12 13" key="1">
    <citation type="submission" date="2016-01" db="EMBL/GenBank/DDBJ databases">
        <title>Genome sequence of Clostridium neopropionicum X4, DSM-3847.</title>
        <authorList>
            <person name="Poehlein A."/>
            <person name="Beck M.H."/>
            <person name="Bengelsdorf F.R."/>
            <person name="Daniel R."/>
            <person name="Duerre P."/>
        </authorList>
    </citation>
    <scope>NUCLEOTIDE SEQUENCE [LARGE SCALE GENOMIC DNA]</scope>
    <source>
        <strain evidence="12 13">DSM-3847</strain>
    </source>
</reference>
<evidence type="ECO:0000256" key="10">
    <source>
        <dbReference type="SAM" id="Coils"/>
    </source>
</evidence>
<evidence type="ECO:0000256" key="8">
    <source>
        <dbReference type="ARBA" id="ARBA00026068"/>
    </source>
</evidence>
<comment type="caution">
    <text evidence="12">The sequence shown here is derived from an EMBL/GenBank/DDBJ whole genome shotgun (WGS) entry which is preliminary data.</text>
</comment>
<dbReference type="PANTHER" id="PTHR34981:SF1">
    <property type="entry name" value="CELL DIVISION PROTEIN ZAPA"/>
    <property type="match status" value="1"/>
</dbReference>
<feature type="coiled-coil region" evidence="10">
    <location>
        <begin position="72"/>
        <end position="113"/>
    </location>
</feature>
<evidence type="ECO:0000256" key="3">
    <source>
        <dbReference type="ARBA" id="ARBA00022490"/>
    </source>
</evidence>
<dbReference type="Proteomes" id="UP000070539">
    <property type="component" value="Unassembled WGS sequence"/>
</dbReference>
<evidence type="ECO:0000256" key="11">
    <source>
        <dbReference type="SAM" id="MobiDB-lite"/>
    </source>
</evidence>
<comment type="subunit">
    <text evidence="8">Homodimer. Interacts with FtsZ.</text>
</comment>
<evidence type="ECO:0000256" key="1">
    <source>
        <dbReference type="ARBA" id="ARBA00004496"/>
    </source>
</evidence>
<dbReference type="RefSeq" id="WP_066087661.1">
    <property type="nucleotide sequence ID" value="NZ_LRVM01000005.1"/>
</dbReference>
<sequence length="182" mass="20178">MKNRIKISVDGKSFTLVGEETEAHMQAVAAYIHKKIGEIRTNAAAVKLDTSLAYVLAALNVADDYFKEKDKNAELEGRNLGLRARLEELTSQLDKTKAELDEAKAELVELTDDQWQETAGQLVLNQKEETVSRGDEEDQKLPPGDLKVADLNSTDSNAMSLKGGQTGKNAAKKSKKDKYRRR</sequence>
<evidence type="ECO:0000256" key="2">
    <source>
        <dbReference type="ARBA" id="ARBA00015195"/>
    </source>
</evidence>
<dbReference type="InterPro" id="IPR053712">
    <property type="entry name" value="Bac_CellDiv_Activator"/>
</dbReference>
<dbReference type="PANTHER" id="PTHR34981">
    <property type="entry name" value="CELL DIVISION PROTEIN ZAPA"/>
    <property type="match status" value="1"/>
</dbReference>
<dbReference type="EMBL" id="LRVM01000005">
    <property type="protein sequence ID" value="KXL52755.1"/>
    <property type="molecule type" value="Genomic_DNA"/>
</dbReference>
<feature type="region of interest" description="Disordered" evidence="11">
    <location>
        <begin position="125"/>
        <end position="182"/>
    </location>
</feature>
<accession>A0A136WE17</accession>
<keyword evidence="3" id="KW-0963">Cytoplasm</keyword>
<evidence type="ECO:0000256" key="6">
    <source>
        <dbReference type="ARBA" id="ARBA00023306"/>
    </source>
</evidence>
<evidence type="ECO:0000256" key="9">
    <source>
        <dbReference type="ARBA" id="ARBA00033158"/>
    </source>
</evidence>
<dbReference type="Pfam" id="PF05164">
    <property type="entry name" value="ZapA"/>
    <property type="match status" value="1"/>
</dbReference>
<dbReference type="PATRIC" id="fig|36847.3.peg.2090"/>
<dbReference type="STRING" id="36847.CLNEO_17770"/>
<dbReference type="SUPFAM" id="SSF102829">
    <property type="entry name" value="Cell division protein ZapA-like"/>
    <property type="match status" value="1"/>
</dbReference>
<dbReference type="InterPro" id="IPR007838">
    <property type="entry name" value="Cell_div_ZapA-like"/>
</dbReference>
<keyword evidence="13" id="KW-1185">Reference proteome</keyword>
<dbReference type="GO" id="GO:0000917">
    <property type="term" value="P:division septum assembly"/>
    <property type="evidence" value="ECO:0007669"/>
    <property type="project" value="UniProtKB-KW"/>
</dbReference>
<comment type="function">
    <text evidence="7">Activator of cell division through the inhibition of FtsZ GTPase activity, therefore promoting FtsZ assembly into bundles of protofilaments necessary for the formation of the division Z ring. It is recruited early at mid-cell but it is not essential for cell division.</text>
</comment>
<gene>
    <name evidence="12" type="primary">zapA</name>
    <name evidence="12" type="ORF">CLNEO_17770</name>
</gene>
<dbReference type="Gene3D" id="6.10.250.790">
    <property type="match status" value="1"/>
</dbReference>
<keyword evidence="6" id="KW-0131">Cell cycle</keyword>
<dbReference type="GO" id="GO:0032153">
    <property type="term" value="C:cell division site"/>
    <property type="evidence" value="ECO:0007669"/>
    <property type="project" value="TreeGrafter"/>
</dbReference>
<keyword evidence="5" id="KW-0717">Septation</keyword>
<name>A0A136WE17_9FIRM</name>
<keyword evidence="10" id="KW-0175">Coiled coil</keyword>
<evidence type="ECO:0000313" key="13">
    <source>
        <dbReference type="Proteomes" id="UP000070539"/>
    </source>
</evidence>
<dbReference type="InterPro" id="IPR036192">
    <property type="entry name" value="Cell_div_ZapA-like_sf"/>
</dbReference>
<evidence type="ECO:0000256" key="7">
    <source>
        <dbReference type="ARBA" id="ARBA00024910"/>
    </source>
</evidence>
<evidence type="ECO:0000256" key="4">
    <source>
        <dbReference type="ARBA" id="ARBA00022618"/>
    </source>
</evidence>